<feature type="signal peptide" evidence="6">
    <location>
        <begin position="1"/>
        <end position="20"/>
    </location>
</feature>
<dbReference type="AlphaFoldDB" id="A0A2H3D6S0"/>
<dbReference type="InterPro" id="IPR051218">
    <property type="entry name" value="Sec_MonoDiacylglyc_Lipase"/>
</dbReference>
<keyword evidence="9" id="KW-1185">Reference proteome</keyword>
<dbReference type="OrthoDB" id="426718at2759"/>
<comment type="catalytic activity">
    <reaction evidence="4">
        <text>a monoacylglycerol + H2O = glycerol + a fatty acid + H(+)</text>
        <dbReference type="Rhea" id="RHEA:15245"/>
        <dbReference type="ChEBI" id="CHEBI:15377"/>
        <dbReference type="ChEBI" id="CHEBI:15378"/>
        <dbReference type="ChEBI" id="CHEBI:17408"/>
        <dbReference type="ChEBI" id="CHEBI:17754"/>
        <dbReference type="ChEBI" id="CHEBI:28868"/>
    </reaction>
</comment>
<dbReference type="InParanoid" id="A0A2H3D6S0"/>
<dbReference type="GO" id="GO:0006629">
    <property type="term" value="P:lipid metabolic process"/>
    <property type="evidence" value="ECO:0007669"/>
    <property type="project" value="InterPro"/>
</dbReference>
<evidence type="ECO:0000256" key="2">
    <source>
        <dbReference type="ARBA" id="ARBA00043996"/>
    </source>
</evidence>
<dbReference type="InterPro" id="IPR029058">
    <property type="entry name" value="AB_hydrolase_fold"/>
</dbReference>
<dbReference type="GO" id="GO:0016787">
    <property type="term" value="F:hydrolase activity"/>
    <property type="evidence" value="ECO:0007669"/>
    <property type="project" value="UniProtKB-KW"/>
</dbReference>
<proteinExistence type="inferred from homology"/>
<evidence type="ECO:0000256" key="4">
    <source>
        <dbReference type="ARBA" id="ARBA00048461"/>
    </source>
</evidence>
<dbReference type="SUPFAM" id="SSF53474">
    <property type="entry name" value="alpha/beta-Hydrolases"/>
    <property type="match status" value="1"/>
</dbReference>
<accession>A0A2H3D6S0</accession>
<sequence length="443" mass="44885">MLTSTLLFVLLFQFFLAVRTAPIPLDFGGPLDDVFGGEDDDTSNDDTFGGALNSVLGDSDDGGSSDSGLGGIVDDLLGSGDHTTESNGGLLNDALDTSLGGDDTNSASTQSSNNTSSDEDPGGFLDGLLGKAEDGISEGASDLLGGILGDDDSASSNATTSTVSINSTALSSAFSRPAFFSRVAYCSSASVTSFSCGAPCDALDAQSVEILATGGDGGTVPRFVIAHDKSTNSIVVAHQGTDPQNILSVLNDAEFVPTPIDPEFFPSAAGKDIEVHSGFLATFSRTASTVLATVQTALTSTGAETLVLTGHSLGGALAMLDTLMFKDALTNISIQTTTLGSPRVGNQAFADFVDASLSSGDFARITNKADPVPHLPPLALDFVHAQGEVHLGDTGAVLCEGQENKSDACADGVGLLAQIADGVGDHLGPYFDGISFGQGECSA</sequence>
<comment type="similarity">
    <text evidence="2">Belongs to the AB hydrolase superfamily. Lipase family. Class 3 subfamily.</text>
</comment>
<gene>
    <name evidence="8" type="ORF">ARMGADRAFT_972186</name>
</gene>
<evidence type="ECO:0000313" key="9">
    <source>
        <dbReference type="Proteomes" id="UP000217790"/>
    </source>
</evidence>
<reference evidence="9" key="1">
    <citation type="journal article" date="2017" name="Nat. Ecol. Evol.">
        <title>Genome expansion and lineage-specific genetic innovations in the forest pathogenic fungi Armillaria.</title>
        <authorList>
            <person name="Sipos G."/>
            <person name="Prasanna A.N."/>
            <person name="Walter M.C."/>
            <person name="O'Connor E."/>
            <person name="Balint B."/>
            <person name="Krizsan K."/>
            <person name="Kiss B."/>
            <person name="Hess J."/>
            <person name="Varga T."/>
            <person name="Slot J."/>
            <person name="Riley R."/>
            <person name="Boka B."/>
            <person name="Rigling D."/>
            <person name="Barry K."/>
            <person name="Lee J."/>
            <person name="Mihaltcheva S."/>
            <person name="LaButti K."/>
            <person name="Lipzen A."/>
            <person name="Waldron R."/>
            <person name="Moloney N.M."/>
            <person name="Sperisen C."/>
            <person name="Kredics L."/>
            <person name="Vagvoelgyi C."/>
            <person name="Patrignani A."/>
            <person name="Fitzpatrick D."/>
            <person name="Nagy I."/>
            <person name="Doyle S."/>
            <person name="Anderson J.B."/>
            <person name="Grigoriev I.V."/>
            <person name="Gueldener U."/>
            <person name="Muensterkoetter M."/>
            <person name="Nagy L.G."/>
        </authorList>
    </citation>
    <scope>NUCLEOTIDE SEQUENCE [LARGE SCALE GENOMIC DNA]</scope>
    <source>
        <strain evidence="9">Ar21-2</strain>
    </source>
</reference>
<dbReference type="Proteomes" id="UP000217790">
    <property type="component" value="Unassembled WGS sequence"/>
</dbReference>
<dbReference type="CDD" id="cd00519">
    <property type="entry name" value="Lipase_3"/>
    <property type="match status" value="1"/>
</dbReference>
<organism evidence="8 9">
    <name type="scientific">Armillaria gallica</name>
    <name type="common">Bulbous honey fungus</name>
    <name type="synonym">Armillaria bulbosa</name>
    <dbReference type="NCBI Taxonomy" id="47427"/>
    <lineage>
        <taxon>Eukaryota</taxon>
        <taxon>Fungi</taxon>
        <taxon>Dikarya</taxon>
        <taxon>Basidiomycota</taxon>
        <taxon>Agaricomycotina</taxon>
        <taxon>Agaricomycetes</taxon>
        <taxon>Agaricomycetidae</taxon>
        <taxon>Agaricales</taxon>
        <taxon>Marasmiineae</taxon>
        <taxon>Physalacriaceae</taxon>
        <taxon>Armillaria</taxon>
    </lineage>
</organism>
<keyword evidence="6" id="KW-0732">Signal</keyword>
<dbReference type="Gene3D" id="3.40.50.1820">
    <property type="entry name" value="alpha/beta hydrolase"/>
    <property type="match status" value="1"/>
</dbReference>
<dbReference type="STRING" id="47427.A0A2H3D6S0"/>
<feature type="chain" id="PRO_5013688942" evidence="6">
    <location>
        <begin position="21"/>
        <end position="443"/>
    </location>
</feature>
<feature type="region of interest" description="Disordered" evidence="5">
    <location>
        <begin position="36"/>
        <end position="70"/>
    </location>
</feature>
<feature type="domain" description="Fungal lipase-type" evidence="7">
    <location>
        <begin position="235"/>
        <end position="378"/>
    </location>
</feature>
<dbReference type="Pfam" id="PF01764">
    <property type="entry name" value="Lipase_3"/>
    <property type="match status" value="1"/>
</dbReference>
<dbReference type="PANTHER" id="PTHR45856:SF25">
    <property type="entry name" value="FUNGAL LIPASE-LIKE DOMAIN-CONTAINING PROTEIN"/>
    <property type="match status" value="1"/>
</dbReference>
<name>A0A2H3D6S0_ARMGA</name>
<dbReference type="InterPro" id="IPR002921">
    <property type="entry name" value="Fungal_lipase-type"/>
</dbReference>
<evidence type="ECO:0000259" key="7">
    <source>
        <dbReference type="Pfam" id="PF01764"/>
    </source>
</evidence>
<keyword evidence="8" id="KW-0378">Hydrolase</keyword>
<evidence type="ECO:0000256" key="1">
    <source>
        <dbReference type="ARBA" id="ARBA00023157"/>
    </source>
</evidence>
<evidence type="ECO:0000256" key="6">
    <source>
        <dbReference type="SAM" id="SignalP"/>
    </source>
</evidence>
<keyword evidence="1" id="KW-1015">Disulfide bond</keyword>
<dbReference type="EMBL" id="KZ293680">
    <property type="protein sequence ID" value="PBK87112.1"/>
    <property type="molecule type" value="Genomic_DNA"/>
</dbReference>
<protein>
    <submittedName>
        <fullName evidence="8">Alpha/beta-hydrolase</fullName>
    </submittedName>
</protein>
<dbReference type="OMA" id="NHRGPYF"/>
<evidence type="ECO:0000256" key="5">
    <source>
        <dbReference type="SAM" id="MobiDB-lite"/>
    </source>
</evidence>
<evidence type="ECO:0000313" key="8">
    <source>
        <dbReference type="EMBL" id="PBK87112.1"/>
    </source>
</evidence>
<feature type="compositionally biased region" description="Low complexity" evidence="5">
    <location>
        <begin position="102"/>
        <end position="116"/>
    </location>
</feature>
<feature type="region of interest" description="Disordered" evidence="5">
    <location>
        <begin position="83"/>
        <end position="131"/>
    </location>
</feature>
<dbReference type="PANTHER" id="PTHR45856">
    <property type="entry name" value="ALPHA/BETA-HYDROLASES SUPERFAMILY PROTEIN"/>
    <property type="match status" value="1"/>
</dbReference>
<evidence type="ECO:0000256" key="3">
    <source>
        <dbReference type="ARBA" id="ARBA00047591"/>
    </source>
</evidence>
<comment type="catalytic activity">
    <reaction evidence="3">
        <text>a diacylglycerol + H2O = a monoacylglycerol + a fatty acid + H(+)</text>
        <dbReference type="Rhea" id="RHEA:32731"/>
        <dbReference type="ChEBI" id="CHEBI:15377"/>
        <dbReference type="ChEBI" id="CHEBI:15378"/>
        <dbReference type="ChEBI" id="CHEBI:17408"/>
        <dbReference type="ChEBI" id="CHEBI:18035"/>
        <dbReference type="ChEBI" id="CHEBI:28868"/>
    </reaction>
</comment>